<comment type="subcellular location">
    <subcellularLocation>
        <location evidence="1">Membrane</location>
        <topology evidence="1">Multi-pass membrane protein</topology>
    </subcellularLocation>
</comment>
<dbReference type="PANTHER" id="PTHR32261:SF4">
    <property type="entry name" value="CALCIUM HOMEOSTASIS MODULATOR PROTEIN 6"/>
    <property type="match status" value="1"/>
</dbReference>
<dbReference type="OMA" id="KFWKIYS"/>
<feature type="transmembrane region" description="Helical" evidence="9">
    <location>
        <begin position="49"/>
        <end position="68"/>
    </location>
</feature>
<dbReference type="GeneID" id="113170804"/>
<evidence type="ECO:0000256" key="3">
    <source>
        <dbReference type="ARBA" id="ARBA00022448"/>
    </source>
</evidence>
<evidence type="ECO:0000256" key="9">
    <source>
        <dbReference type="SAM" id="Phobius"/>
    </source>
</evidence>
<keyword evidence="5 9" id="KW-1133">Transmembrane helix</keyword>
<reference evidence="10" key="2">
    <citation type="submission" date="2025-08" db="UniProtKB">
        <authorList>
            <consortium name="Ensembl"/>
        </authorList>
    </citation>
    <scope>IDENTIFICATION</scope>
</reference>
<dbReference type="InParanoid" id="A0A3Q1H8Q0"/>
<evidence type="ECO:0000313" key="10">
    <source>
        <dbReference type="Ensembl" id="ENSATEP00000001168.1"/>
    </source>
</evidence>
<proteinExistence type="inferred from homology"/>
<dbReference type="OrthoDB" id="5962981at2759"/>
<keyword evidence="8" id="KW-0407">Ion channel</keyword>
<dbReference type="GO" id="GO:0005261">
    <property type="term" value="F:monoatomic cation channel activity"/>
    <property type="evidence" value="ECO:0007669"/>
    <property type="project" value="TreeGrafter"/>
</dbReference>
<keyword evidence="7 9" id="KW-0472">Membrane</keyword>
<keyword evidence="4 9" id="KW-0812">Transmembrane</keyword>
<evidence type="ECO:0000256" key="8">
    <source>
        <dbReference type="ARBA" id="ARBA00023303"/>
    </source>
</evidence>
<dbReference type="Ensembl" id="ENSATET00000001189.3">
    <property type="protein sequence ID" value="ENSATEP00000001168.1"/>
    <property type="gene ID" value="ENSATEG00000000854.3"/>
</dbReference>
<reference evidence="10" key="1">
    <citation type="submission" date="2021-04" db="EMBL/GenBank/DDBJ databases">
        <authorList>
            <consortium name="Wellcome Sanger Institute Data Sharing"/>
        </authorList>
    </citation>
    <scope>NUCLEOTIDE SEQUENCE [LARGE SCALE GENOMIC DNA]</scope>
</reference>
<organism evidence="10 11">
    <name type="scientific">Anabas testudineus</name>
    <name type="common">Climbing perch</name>
    <name type="synonym">Anthias testudineus</name>
    <dbReference type="NCBI Taxonomy" id="64144"/>
    <lineage>
        <taxon>Eukaryota</taxon>
        <taxon>Metazoa</taxon>
        <taxon>Chordata</taxon>
        <taxon>Craniata</taxon>
        <taxon>Vertebrata</taxon>
        <taxon>Euteleostomi</taxon>
        <taxon>Actinopterygii</taxon>
        <taxon>Neopterygii</taxon>
        <taxon>Teleostei</taxon>
        <taxon>Neoteleostei</taxon>
        <taxon>Acanthomorphata</taxon>
        <taxon>Anabantaria</taxon>
        <taxon>Anabantiformes</taxon>
        <taxon>Anabantoidei</taxon>
        <taxon>Anabantidae</taxon>
        <taxon>Anabas</taxon>
    </lineage>
</organism>
<dbReference type="GO" id="GO:0005886">
    <property type="term" value="C:plasma membrane"/>
    <property type="evidence" value="ECO:0007669"/>
    <property type="project" value="TreeGrafter"/>
</dbReference>
<evidence type="ECO:0000313" key="11">
    <source>
        <dbReference type="Proteomes" id="UP000265040"/>
    </source>
</evidence>
<evidence type="ECO:0000256" key="6">
    <source>
        <dbReference type="ARBA" id="ARBA00023065"/>
    </source>
</evidence>
<protein>
    <recommendedName>
        <fullName evidence="12">Calcium homeostasis modulator family member 6</fullName>
    </recommendedName>
</protein>
<dbReference type="GeneTree" id="ENSGT01030000234610"/>
<comment type="similarity">
    <text evidence="2">Belongs to the CALHM family.</text>
</comment>
<name>A0A3Q1H8Q0_ANATE</name>
<evidence type="ECO:0008006" key="12">
    <source>
        <dbReference type="Google" id="ProtNLM"/>
    </source>
</evidence>
<dbReference type="AlphaFoldDB" id="A0A3Q1H8Q0"/>
<keyword evidence="11" id="KW-1185">Reference proteome</keyword>
<dbReference type="Proteomes" id="UP000265040">
    <property type="component" value="Chromosome 16"/>
</dbReference>
<evidence type="ECO:0000256" key="1">
    <source>
        <dbReference type="ARBA" id="ARBA00004141"/>
    </source>
</evidence>
<evidence type="ECO:0000256" key="2">
    <source>
        <dbReference type="ARBA" id="ARBA00008497"/>
    </source>
</evidence>
<gene>
    <name evidence="10" type="primary">CALHM6</name>
</gene>
<dbReference type="GO" id="GO:1904669">
    <property type="term" value="P:ATP export"/>
    <property type="evidence" value="ECO:0007669"/>
    <property type="project" value="UniProtKB-ARBA"/>
</dbReference>
<feature type="transmembrane region" description="Helical" evidence="9">
    <location>
        <begin position="89"/>
        <end position="109"/>
    </location>
</feature>
<dbReference type="STRING" id="64144.ENSATEP00000001168"/>
<sequence length="326" mass="36707">MEKFNTILNIANKQTNLGVGLVALLTAGGEQIFSSAVFRCPCSELNFLYGLVFLLVPALALLLLGYILNKKTWKLLTGMCQHKAKLCRWRKLVATGTVLFQISTTALVAPSSWIAVALLNGNYYECAMTGTNVTTFNKHLCGDKKSQDQCEKELYRFPCGRGTSVPQADREDIMLTLKAQSQILGWLLIASIMLSSLLLNCVARCSSPISYLQLKFWRAYIQEESDLMDSYTTKHAKELAERNLTSFFKQSEPANIITPSNKDWERISNLYKFSTKDQYYSTLQQYVENCHMSDGKMMRTVSVKSTESNDNTPAVLNFVDEGRMVL</sequence>
<reference evidence="10" key="3">
    <citation type="submission" date="2025-09" db="UniProtKB">
        <authorList>
            <consortium name="Ensembl"/>
        </authorList>
    </citation>
    <scope>IDENTIFICATION</scope>
</reference>
<evidence type="ECO:0000256" key="4">
    <source>
        <dbReference type="ARBA" id="ARBA00022692"/>
    </source>
</evidence>
<evidence type="ECO:0000256" key="7">
    <source>
        <dbReference type="ARBA" id="ARBA00023136"/>
    </source>
</evidence>
<dbReference type="RefSeq" id="XP_026228849.1">
    <property type="nucleotide sequence ID" value="XM_026373064.1"/>
</dbReference>
<accession>A0A3Q1H8Q0</accession>
<dbReference type="Pfam" id="PF14798">
    <property type="entry name" value="Ca_hom_mod"/>
    <property type="match status" value="1"/>
</dbReference>
<dbReference type="PANTHER" id="PTHR32261">
    <property type="entry name" value="CALCIUM HOMEOSTASIS MODULATOR PROTEIN"/>
    <property type="match status" value="1"/>
</dbReference>
<keyword evidence="6" id="KW-0406">Ion transport</keyword>
<dbReference type="InterPro" id="IPR029569">
    <property type="entry name" value="CALHM"/>
</dbReference>
<evidence type="ECO:0000256" key="5">
    <source>
        <dbReference type="ARBA" id="ARBA00022989"/>
    </source>
</evidence>
<keyword evidence="3" id="KW-0813">Transport</keyword>
<feature type="transmembrane region" description="Helical" evidence="9">
    <location>
        <begin position="183"/>
        <end position="203"/>
    </location>
</feature>